<organism evidence="1 2">
    <name type="scientific">SAR324 cluster bacterium</name>
    <dbReference type="NCBI Taxonomy" id="2024889"/>
    <lineage>
        <taxon>Bacteria</taxon>
        <taxon>Deltaproteobacteria</taxon>
        <taxon>SAR324 cluster</taxon>
    </lineage>
</organism>
<dbReference type="AlphaFoldDB" id="A0A7X9ILB3"/>
<dbReference type="EMBL" id="JAAZON010000289">
    <property type="protein sequence ID" value="NMC62820.1"/>
    <property type="molecule type" value="Genomic_DNA"/>
</dbReference>
<comment type="caution">
    <text evidence="1">The sequence shown here is derived from an EMBL/GenBank/DDBJ whole genome shotgun (WGS) entry which is preliminary data.</text>
</comment>
<name>A0A7X9ILB3_9DELT</name>
<reference evidence="1 2" key="1">
    <citation type="journal article" date="2020" name="Biotechnol. Biofuels">
        <title>New insights from the biogas microbiome by comprehensive genome-resolved metagenomics of nearly 1600 species originating from multiple anaerobic digesters.</title>
        <authorList>
            <person name="Campanaro S."/>
            <person name="Treu L."/>
            <person name="Rodriguez-R L.M."/>
            <person name="Kovalovszki A."/>
            <person name="Ziels R.M."/>
            <person name="Maus I."/>
            <person name="Zhu X."/>
            <person name="Kougias P.G."/>
            <person name="Basile A."/>
            <person name="Luo G."/>
            <person name="Schluter A."/>
            <person name="Konstantinidis K.T."/>
            <person name="Angelidaki I."/>
        </authorList>
    </citation>
    <scope>NUCLEOTIDE SEQUENCE [LARGE SCALE GENOMIC DNA]</scope>
    <source>
        <strain evidence="1">AS27yjCOA_65</strain>
    </source>
</reference>
<feature type="non-terminal residue" evidence="1">
    <location>
        <position position="1"/>
    </location>
</feature>
<evidence type="ECO:0000313" key="1">
    <source>
        <dbReference type="EMBL" id="NMC62820.1"/>
    </source>
</evidence>
<gene>
    <name evidence="1" type="ORF">GYA55_06585</name>
</gene>
<evidence type="ECO:0000313" key="2">
    <source>
        <dbReference type="Proteomes" id="UP000524246"/>
    </source>
</evidence>
<dbReference type="Proteomes" id="UP000524246">
    <property type="component" value="Unassembled WGS sequence"/>
</dbReference>
<sequence length="443" mass="49721">ASVVLRHKNYPAFLGATGEENTLKAFVEPISLEKNTYLLLKVVTELHEEFGSNPEKAGDENAEIHNPSENGRMNLGVYKKFLKNNFRRVLPQSFKDAIARMTAAELAALVLAMEAGKSLAFKQEKAGFVKNSVFPHLSSRAVLHSAPGFSDCFDSPARERLRRAITYASRYNNFGLVRLPVDLELATRACRQWTELMLASPNELQVVSDEVELFGIISLANLNFARIFIQEIASLRHFENAEAYTSGTNLLLFPMKKLIEVLYQAIDISTLRRLDELVYLVSQKQMLQEMSIGSKRDEELPSSPFRILRPIPFSDIKQLAELHDISVDVLKDWSSLRVILNSFSWLARRVGNSSVPDSSLVLALMRCQGISPSSEGSIISKKGMVPLRGSRLRQHFGPSWQKHFIYVDAVTMAESNEDLGRLMGLGARAFLDEEDDLGDLEKD</sequence>
<protein>
    <submittedName>
        <fullName evidence="1">Uncharacterized protein</fullName>
    </submittedName>
</protein>
<proteinExistence type="predicted"/>
<accession>A0A7X9ILB3</accession>